<keyword evidence="3" id="KW-1185">Reference proteome</keyword>
<reference evidence="3" key="1">
    <citation type="submission" date="2017-09" db="EMBL/GenBank/DDBJ databases">
        <authorList>
            <person name="Varghese N."/>
            <person name="Submissions S."/>
        </authorList>
    </citation>
    <scope>NUCLEOTIDE SEQUENCE [LARGE SCALE GENOMIC DNA]</scope>
    <source>
        <strain evidence="3">JKS000234</strain>
    </source>
</reference>
<evidence type="ECO:0000313" key="2">
    <source>
        <dbReference type="EMBL" id="SOD34957.1"/>
    </source>
</evidence>
<evidence type="ECO:0000313" key="3">
    <source>
        <dbReference type="Proteomes" id="UP000219271"/>
    </source>
</evidence>
<organism evidence="2 3">
    <name type="scientific">Candidatus Pantoea floridensis</name>
    <dbReference type="NCBI Taxonomy" id="1938870"/>
    <lineage>
        <taxon>Bacteria</taxon>
        <taxon>Pseudomonadati</taxon>
        <taxon>Pseudomonadota</taxon>
        <taxon>Gammaproteobacteria</taxon>
        <taxon>Enterobacterales</taxon>
        <taxon>Erwiniaceae</taxon>
        <taxon>Pantoea</taxon>
    </lineage>
</organism>
<proteinExistence type="predicted"/>
<sequence>MTAKISVAKAAAVVVLALLILLGIVQMTYLRHLPHGSALFNAALLVELVNAFLMWKFATASNCWTLYSCATFFIVMMIIGLCFMAYGENITGLSFFTVTGIAKLVLTTIGNLVVWGALLTPFRLSRRATALAAARSKF</sequence>
<dbReference type="AlphaFoldDB" id="A0A286BLD8"/>
<gene>
    <name evidence="2" type="ORF">SAMN06273570_0027</name>
</gene>
<dbReference type="EMBL" id="OCMY01000001">
    <property type="protein sequence ID" value="SOD34957.1"/>
    <property type="molecule type" value="Genomic_DNA"/>
</dbReference>
<dbReference type="Proteomes" id="UP000219271">
    <property type="component" value="Unassembled WGS sequence"/>
</dbReference>
<feature type="transmembrane region" description="Helical" evidence="1">
    <location>
        <begin position="64"/>
        <end position="87"/>
    </location>
</feature>
<accession>A0A286BLD8</accession>
<protein>
    <submittedName>
        <fullName evidence="2">Uncharacterized protein</fullName>
    </submittedName>
</protein>
<name>A0A286BLD8_9GAMM</name>
<feature type="transmembrane region" description="Helical" evidence="1">
    <location>
        <begin position="37"/>
        <end position="57"/>
    </location>
</feature>
<feature type="transmembrane region" description="Helical" evidence="1">
    <location>
        <begin position="93"/>
        <end position="118"/>
    </location>
</feature>
<keyword evidence="1" id="KW-0812">Transmembrane</keyword>
<keyword evidence="1" id="KW-1133">Transmembrane helix</keyword>
<keyword evidence="1" id="KW-0472">Membrane</keyword>
<evidence type="ECO:0000256" key="1">
    <source>
        <dbReference type="SAM" id="Phobius"/>
    </source>
</evidence>
<dbReference type="RefSeq" id="WP_097094041.1">
    <property type="nucleotide sequence ID" value="NZ_OCMY01000001.1"/>
</dbReference>